<reference evidence="2" key="1">
    <citation type="submission" date="2021-11" db="EMBL/GenBank/DDBJ databases">
        <authorList>
            <person name="Schell T."/>
        </authorList>
    </citation>
    <scope>NUCLEOTIDE SEQUENCE</scope>
    <source>
        <strain evidence="2">M5</strain>
    </source>
</reference>
<name>A0A8J2RBI2_9CRUS</name>
<dbReference type="AlphaFoldDB" id="A0A8J2RBI2"/>
<gene>
    <name evidence="2" type="ORF">DGAL_LOCUS1519</name>
</gene>
<dbReference type="InterPro" id="IPR051291">
    <property type="entry name" value="CIMAP"/>
</dbReference>
<keyword evidence="3" id="KW-1185">Reference proteome</keyword>
<dbReference type="PANTHER" id="PTHR21580:SF28">
    <property type="entry name" value="BOREALIN N-TERMINAL DOMAIN-CONTAINING PROTEIN-RELATED"/>
    <property type="match status" value="1"/>
</dbReference>
<feature type="compositionally biased region" description="Gly residues" evidence="1">
    <location>
        <begin position="8"/>
        <end position="17"/>
    </location>
</feature>
<dbReference type="GO" id="GO:0005856">
    <property type="term" value="C:cytoskeleton"/>
    <property type="evidence" value="ECO:0007669"/>
    <property type="project" value="TreeGrafter"/>
</dbReference>
<proteinExistence type="predicted"/>
<evidence type="ECO:0000313" key="3">
    <source>
        <dbReference type="Proteomes" id="UP000789390"/>
    </source>
</evidence>
<dbReference type="PANTHER" id="PTHR21580">
    <property type="entry name" value="SHIPPO-1-RELATED"/>
    <property type="match status" value="1"/>
</dbReference>
<evidence type="ECO:0000256" key="1">
    <source>
        <dbReference type="SAM" id="MobiDB-lite"/>
    </source>
</evidence>
<evidence type="ECO:0000313" key="2">
    <source>
        <dbReference type="EMBL" id="CAH0099385.1"/>
    </source>
</evidence>
<comment type="caution">
    <text evidence="2">The sequence shown here is derived from an EMBL/GenBank/DDBJ whole genome shotgun (WGS) entry which is preliminary data.</text>
</comment>
<feature type="region of interest" description="Disordered" evidence="1">
    <location>
        <begin position="165"/>
        <end position="243"/>
    </location>
</feature>
<sequence length="243" mass="25372">MSPALVNGSGGGGGGSTGALTLRRGPIAAEFQGPGPAAVALPSTIGKSTSESTKGRAPAFSFGIRHNPGKTSLGPGPGQYNVAKLHHKGKDDGPAPSISGRPKESRHDITPAPGDYNPEKGGKFVGESSPSFTFGAKLQTPILYRLPWVPGWLPLFPFLDEGKSPIDERVLNPGPGAYESGNQDKYKARSPSYSISSRTNIPTDQTQKPGPGAHSPEKIKQESSPAHTFGMKHSPYLGKLKGL</sequence>
<protein>
    <recommendedName>
        <fullName evidence="4">Outer dense fiber protein 3</fullName>
    </recommendedName>
</protein>
<organism evidence="2 3">
    <name type="scientific">Daphnia galeata</name>
    <dbReference type="NCBI Taxonomy" id="27404"/>
    <lineage>
        <taxon>Eukaryota</taxon>
        <taxon>Metazoa</taxon>
        <taxon>Ecdysozoa</taxon>
        <taxon>Arthropoda</taxon>
        <taxon>Crustacea</taxon>
        <taxon>Branchiopoda</taxon>
        <taxon>Diplostraca</taxon>
        <taxon>Cladocera</taxon>
        <taxon>Anomopoda</taxon>
        <taxon>Daphniidae</taxon>
        <taxon>Daphnia</taxon>
    </lineage>
</organism>
<dbReference type="Proteomes" id="UP000789390">
    <property type="component" value="Unassembled WGS sequence"/>
</dbReference>
<dbReference type="Pfam" id="PF07004">
    <property type="entry name" value="SHIPPO-rpt"/>
    <property type="match status" value="5"/>
</dbReference>
<evidence type="ECO:0008006" key="4">
    <source>
        <dbReference type="Google" id="ProtNLM"/>
    </source>
</evidence>
<dbReference type="EMBL" id="CAKKLH010000018">
    <property type="protein sequence ID" value="CAH0099385.1"/>
    <property type="molecule type" value="Genomic_DNA"/>
</dbReference>
<feature type="region of interest" description="Disordered" evidence="1">
    <location>
        <begin position="1"/>
        <end position="124"/>
    </location>
</feature>
<feature type="compositionally biased region" description="Polar residues" evidence="1">
    <location>
        <begin position="191"/>
        <end position="208"/>
    </location>
</feature>
<dbReference type="OrthoDB" id="406368at2759"/>
<accession>A0A8J2RBI2</accession>
<dbReference type="InterPro" id="IPR010736">
    <property type="entry name" value="SHIPPO-rpt"/>
</dbReference>